<evidence type="ECO:0000256" key="6">
    <source>
        <dbReference type="ARBA" id="ARBA00022777"/>
    </source>
</evidence>
<dbReference type="CDD" id="cd14066">
    <property type="entry name" value="STKc_IRAK"/>
    <property type="match status" value="1"/>
</dbReference>
<keyword evidence="3" id="KW-0732">Signal</keyword>
<accession>A0A9R1W891</accession>
<dbReference type="InterPro" id="IPR011009">
    <property type="entry name" value="Kinase-like_dom_sf"/>
</dbReference>
<evidence type="ECO:0000256" key="2">
    <source>
        <dbReference type="ARBA" id="ARBA00022679"/>
    </source>
</evidence>
<dbReference type="SUPFAM" id="SSF56112">
    <property type="entry name" value="Protein kinase-like (PK-like)"/>
    <property type="match status" value="1"/>
</dbReference>
<keyword evidence="8" id="KW-0675">Receptor</keyword>
<keyword evidence="4" id="KW-0677">Repeat</keyword>
<evidence type="ECO:0000313" key="15">
    <source>
        <dbReference type="Proteomes" id="UP000235145"/>
    </source>
</evidence>
<keyword evidence="11" id="KW-1133">Transmembrane helix</keyword>
<dbReference type="GO" id="GO:0004674">
    <property type="term" value="F:protein serine/threonine kinase activity"/>
    <property type="evidence" value="ECO:0000318"/>
    <property type="project" value="GO_Central"/>
</dbReference>
<evidence type="ECO:0000256" key="3">
    <source>
        <dbReference type="ARBA" id="ARBA00022729"/>
    </source>
</evidence>
<evidence type="ECO:0008006" key="16">
    <source>
        <dbReference type="Google" id="ProtNLM"/>
    </source>
</evidence>
<reference evidence="14 15" key="1">
    <citation type="journal article" date="2017" name="Nat. Commun.">
        <title>Genome assembly with in vitro proximity ligation data and whole-genome triplication in lettuce.</title>
        <authorList>
            <person name="Reyes-Chin-Wo S."/>
            <person name="Wang Z."/>
            <person name="Yang X."/>
            <person name="Kozik A."/>
            <person name="Arikit S."/>
            <person name="Song C."/>
            <person name="Xia L."/>
            <person name="Froenicke L."/>
            <person name="Lavelle D.O."/>
            <person name="Truco M.J."/>
            <person name="Xia R."/>
            <person name="Zhu S."/>
            <person name="Xu C."/>
            <person name="Xu H."/>
            <person name="Xu X."/>
            <person name="Cox K."/>
            <person name="Korf I."/>
            <person name="Meyers B.C."/>
            <person name="Michelmore R.W."/>
        </authorList>
    </citation>
    <scope>NUCLEOTIDE SEQUENCE [LARGE SCALE GENOMIC DNA]</scope>
    <source>
        <strain evidence="15">cv. Salinas</strain>
        <tissue evidence="14">Seedlings</tissue>
    </source>
</reference>
<dbReference type="InterPro" id="IPR002902">
    <property type="entry name" value="GNK2"/>
</dbReference>
<evidence type="ECO:0000256" key="5">
    <source>
        <dbReference type="ARBA" id="ARBA00022741"/>
    </source>
</evidence>
<keyword evidence="11" id="KW-0812">Transmembrane</keyword>
<gene>
    <name evidence="14" type="ORF">LSAT_V11C200075910</name>
</gene>
<evidence type="ECO:0000256" key="7">
    <source>
        <dbReference type="ARBA" id="ARBA00022840"/>
    </source>
</evidence>
<keyword evidence="2" id="KW-0808">Transferase</keyword>
<dbReference type="PROSITE" id="PS50011">
    <property type="entry name" value="PROTEIN_KINASE_DOM"/>
    <property type="match status" value="1"/>
</dbReference>
<dbReference type="InterPro" id="IPR038408">
    <property type="entry name" value="GNK2_sf"/>
</dbReference>
<dbReference type="InterPro" id="IPR001245">
    <property type="entry name" value="Ser-Thr/Tyr_kinase_cat_dom"/>
</dbReference>
<dbReference type="Pfam" id="PF07714">
    <property type="entry name" value="PK_Tyr_Ser-Thr"/>
    <property type="match status" value="1"/>
</dbReference>
<evidence type="ECO:0000256" key="4">
    <source>
        <dbReference type="ARBA" id="ARBA00022737"/>
    </source>
</evidence>
<dbReference type="GO" id="GO:0005524">
    <property type="term" value="F:ATP binding"/>
    <property type="evidence" value="ECO:0007669"/>
    <property type="project" value="UniProtKB-UniRule"/>
</dbReference>
<protein>
    <recommendedName>
        <fullName evidence="16">Protein kinase domain-containing protein</fullName>
    </recommendedName>
</protein>
<organism evidence="14 15">
    <name type="scientific">Lactuca sativa</name>
    <name type="common">Garden lettuce</name>
    <dbReference type="NCBI Taxonomy" id="4236"/>
    <lineage>
        <taxon>Eukaryota</taxon>
        <taxon>Viridiplantae</taxon>
        <taxon>Streptophyta</taxon>
        <taxon>Embryophyta</taxon>
        <taxon>Tracheophyta</taxon>
        <taxon>Spermatophyta</taxon>
        <taxon>Magnoliopsida</taxon>
        <taxon>eudicotyledons</taxon>
        <taxon>Gunneridae</taxon>
        <taxon>Pentapetalae</taxon>
        <taxon>asterids</taxon>
        <taxon>campanulids</taxon>
        <taxon>Asterales</taxon>
        <taxon>Asteraceae</taxon>
        <taxon>Cichorioideae</taxon>
        <taxon>Cichorieae</taxon>
        <taxon>Lactucinae</taxon>
        <taxon>Lactuca</taxon>
    </lineage>
</organism>
<dbReference type="Gene3D" id="3.30.430.20">
    <property type="entry name" value="Gnk2 domain, C-X8-C-X2-C motif"/>
    <property type="match status" value="2"/>
</dbReference>
<proteinExistence type="predicted"/>
<dbReference type="SMART" id="SM00220">
    <property type="entry name" value="S_TKc"/>
    <property type="match status" value="1"/>
</dbReference>
<evidence type="ECO:0000256" key="10">
    <source>
        <dbReference type="PROSITE-ProRule" id="PRU10141"/>
    </source>
</evidence>
<keyword evidence="1" id="KW-0723">Serine/threonine-protein kinase</keyword>
<evidence type="ECO:0000313" key="14">
    <source>
        <dbReference type="EMBL" id="KAJ0220265.1"/>
    </source>
</evidence>
<keyword evidence="11" id="KW-0472">Membrane</keyword>
<comment type="caution">
    <text evidence="14">The sequence shown here is derived from an EMBL/GenBank/DDBJ whole genome shotgun (WGS) entry which is preliminary data.</text>
</comment>
<keyword evidence="15" id="KW-1185">Reference proteome</keyword>
<dbReference type="Pfam" id="PF01657">
    <property type="entry name" value="Stress-antifung"/>
    <property type="match status" value="2"/>
</dbReference>
<keyword evidence="6" id="KW-0418">Kinase</keyword>
<dbReference type="InterPro" id="IPR052059">
    <property type="entry name" value="CR_Ser/Thr_kinase"/>
</dbReference>
<dbReference type="CDD" id="cd23509">
    <property type="entry name" value="Gnk2-like"/>
    <property type="match status" value="2"/>
</dbReference>
<dbReference type="InterPro" id="IPR008271">
    <property type="entry name" value="Ser/Thr_kinase_AS"/>
</dbReference>
<dbReference type="PROSITE" id="PS00108">
    <property type="entry name" value="PROTEIN_KINASE_ST"/>
    <property type="match status" value="1"/>
</dbReference>
<dbReference type="PROSITE" id="PS51473">
    <property type="entry name" value="GNK2"/>
    <property type="match status" value="2"/>
</dbReference>
<dbReference type="InterPro" id="IPR000719">
    <property type="entry name" value="Prot_kinase_dom"/>
</dbReference>
<keyword evidence="9" id="KW-0325">Glycoprotein</keyword>
<feature type="binding site" evidence="10">
    <location>
        <position position="426"/>
    </location>
    <ligand>
        <name>ATP</name>
        <dbReference type="ChEBI" id="CHEBI:30616"/>
    </ligand>
</feature>
<evidence type="ECO:0000256" key="1">
    <source>
        <dbReference type="ARBA" id="ARBA00022527"/>
    </source>
</evidence>
<dbReference type="PROSITE" id="PS00107">
    <property type="entry name" value="PROTEIN_KINASE_ATP"/>
    <property type="match status" value="1"/>
</dbReference>
<evidence type="ECO:0000259" key="13">
    <source>
        <dbReference type="PROSITE" id="PS51473"/>
    </source>
</evidence>
<dbReference type="Gene3D" id="1.10.510.10">
    <property type="entry name" value="Transferase(Phosphotransferase) domain 1"/>
    <property type="match status" value="1"/>
</dbReference>
<dbReference type="EMBL" id="NBSK02000002">
    <property type="protein sequence ID" value="KAJ0220265.1"/>
    <property type="molecule type" value="Genomic_DNA"/>
</dbReference>
<dbReference type="AlphaFoldDB" id="A0A9R1W891"/>
<evidence type="ECO:0000256" key="11">
    <source>
        <dbReference type="SAM" id="Phobius"/>
    </source>
</evidence>
<dbReference type="PANTHER" id="PTHR47973">
    <property type="entry name" value="CYSTEINE-RICH RECEPTOR-LIKE PROTEIN KINASE 3"/>
    <property type="match status" value="1"/>
</dbReference>
<evidence type="ECO:0000256" key="8">
    <source>
        <dbReference type="ARBA" id="ARBA00023170"/>
    </source>
</evidence>
<feature type="transmembrane region" description="Helical" evidence="11">
    <location>
        <begin position="342"/>
        <end position="363"/>
    </location>
</feature>
<evidence type="ECO:0000256" key="9">
    <source>
        <dbReference type="ARBA" id="ARBA00023180"/>
    </source>
</evidence>
<keyword evidence="7 10" id="KW-0067">ATP-binding</keyword>
<feature type="domain" description="Protein kinase" evidence="12">
    <location>
        <begin position="397"/>
        <end position="684"/>
    </location>
</feature>
<dbReference type="InterPro" id="IPR017441">
    <property type="entry name" value="Protein_kinase_ATP_BS"/>
</dbReference>
<feature type="domain" description="Gnk2-homologous" evidence="13">
    <location>
        <begin position="213"/>
        <end position="319"/>
    </location>
</feature>
<evidence type="ECO:0000259" key="12">
    <source>
        <dbReference type="PROSITE" id="PS50011"/>
    </source>
</evidence>
<keyword evidence="5 10" id="KW-0547">Nucleotide-binding</keyword>
<dbReference type="Proteomes" id="UP000235145">
    <property type="component" value="Unassembled WGS sequence"/>
</dbReference>
<dbReference type="Gene3D" id="3.30.200.20">
    <property type="entry name" value="Phosphorylase Kinase, domain 1"/>
    <property type="match status" value="1"/>
</dbReference>
<sequence length="701" mass="79219">MDYADPHHTTEEEKENIEHVIEATKNVEIGDKELNQAIAEEFSDPKKKKNIFRGISMGKKTPHQIICHRLPWWMSTMVIMIFITMDKHVISQSSDRNNTLLRKYCRSYNSVYGEFYLSNLNTTLSSLRRQLSDPQVYYAFAQAANNDAFVYSFALCREYLSTSQCLACFDSAVNETKACGIADGANVIYDDCSIRYENYGANFNDGNVISDDNATPTRICGMESISQPITTFNQMVEALLSDIQVATPRTSTFYVASTRQVSTRNTTMYAIAQCVRNVSQAICQSCLNTAYDNLHGCLPNTEGRAIDFFCFMRYSETPFFRNNQTTNILSFLSTGSSSKSGMIAGVCSGVGFFLFILVLWLWYRQMKKSKNVEQEEPGLQGEKGYSYQDLRLATHNFGDEYRIGKGGFGEVFKAIIDDEKVVAVKKLHVGYGSAKLEFDNEVKLISNIQHRNLVRQLGWCSEGPELLLVLEYMPHGSLDNFLWGDKKGTLNWEKRFDIIFGIARGLSHLHNECHVKIIHRDIKSNNILLDEDFQPKIADFGLARFQPEDQTHISTKLAGTLGYMAPEYATTGQLSEKVDTYSFGIVALEIISGRICTDQNFSGPDTAHLLEHAWQLYEKRMHIELIDEALGKEEYNEANVMKTIEIALMCTQSPASLRPTMSEVVLLLSRGQSLGLGQLIKPTFINARRVMHRDGNGLQNK</sequence>
<feature type="domain" description="Gnk2-homologous" evidence="13">
    <location>
        <begin position="98"/>
        <end position="201"/>
    </location>
</feature>
<name>A0A9R1W891_LACSA</name>
<dbReference type="FunFam" id="1.10.510.10:FF:000336">
    <property type="entry name" value="Cysteine-rich receptor-like protein kinase 2"/>
    <property type="match status" value="1"/>
</dbReference>